<protein>
    <submittedName>
        <fullName evidence="1">Uncharacterized protein</fullName>
    </submittedName>
</protein>
<dbReference type="EMBL" id="LGST01000031">
    <property type="protein sequence ID" value="KND98584.1"/>
    <property type="molecule type" value="Genomic_DNA"/>
</dbReference>
<dbReference type="VEuPathDB" id="FungiDB:CJI96_0005437"/>
<proteinExistence type="predicted"/>
<dbReference type="VEuPathDB" id="FungiDB:B9J08_004416"/>
<dbReference type="AlphaFoldDB" id="A0A0L0NX58"/>
<organism evidence="1 2">
    <name type="scientific">Candidozyma auris</name>
    <name type="common">Yeast</name>
    <name type="synonym">Candida auris</name>
    <dbReference type="NCBI Taxonomy" id="498019"/>
    <lineage>
        <taxon>Eukaryota</taxon>
        <taxon>Fungi</taxon>
        <taxon>Dikarya</taxon>
        <taxon>Ascomycota</taxon>
        <taxon>Saccharomycotina</taxon>
        <taxon>Pichiomycetes</taxon>
        <taxon>Metschnikowiaceae</taxon>
        <taxon>Candidozyma</taxon>
    </lineage>
</organism>
<sequence>MGERMFTIYRERQTTRPFLVRFLWITLLGAILLSSSVALTIFVKTKESKATENLFLDYGNTNKESTKLQDCLGIFLDRIQEKSCLEESVFSIKDLQHVQETYMSSLRKVPLSWYHALLDPIPDTLCQKTEVRDLTKLVIATKAELQNALQFVEIHIASTQNNIRSSMSGPVFATSLVVANCNLMVVTRYAKKTAEELQTLVEKGDLSSAKTLFWEIFEAVSVIKFLGKLAQLD</sequence>
<reference evidence="2" key="1">
    <citation type="journal article" date="2015" name="BMC Genomics">
        <title>Draft genome of a commonly misdiagnosed multidrug resistant pathogen Candida auris.</title>
        <authorList>
            <person name="Chatterjee S."/>
            <person name="Alampalli S.V."/>
            <person name="Nageshan R.K."/>
            <person name="Chettiar S.T."/>
            <person name="Joshi S."/>
            <person name="Tatu U.S."/>
        </authorList>
    </citation>
    <scope>NUCLEOTIDE SEQUENCE [LARGE SCALE GENOMIC DNA]</scope>
    <source>
        <strain evidence="2">6684</strain>
    </source>
</reference>
<dbReference type="VEuPathDB" id="FungiDB:CJJ07_000378"/>
<evidence type="ECO:0000313" key="2">
    <source>
        <dbReference type="Proteomes" id="UP000037122"/>
    </source>
</evidence>
<accession>A0A0L0NX58</accession>
<comment type="caution">
    <text evidence="1">The sequence shown here is derived from an EMBL/GenBank/DDBJ whole genome shotgun (WGS) entry which is preliminary data.</text>
</comment>
<gene>
    <name evidence="1" type="ORF">QG37_04480</name>
</gene>
<name>A0A0L0NX58_CANAR</name>
<dbReference type="VEuPathDB" id="FungiDB:QG37_04480"/>
<dbReference type="Proteomes" id="UP000037122">
    <property type="component" value="Unassembled WGS sequence"/>
</dbReference>
<evidence type="ECO:0000313" key="1">
    <source>
        <dbReference type="EMBL" id="KND98584.1"/>
    </source>
</evidence>
<dbReference type="VEuPathDB" id="FungiDB:CJI97_004479"/>
<dbReference type="VEuPathDB" id="FungiDB:CJJ09_005000"/>